<protein>
    <submittedName>
        <fullName evidence="6">Uncharacterized protein</fullName>
    </submittedName>
</protein>
<feature type="transmembrane region" description="Helical" evidence="5">
    <location>
        <begin position="96"/>
        <end position="119"/>
    </location>
</feature>
<reference evidence="6" key="1">
    <citation type="submission" date="2020-04" db="EMBL/GenBank/DDBJ databases">
        <title>Analysis of mating type loci in Filobasidium floriforme.</title>
        <authorList>
            <person name="Nowrousian M."/>
        </authorList>
    </citation>
    <scope>NUCLEOTIDE SEQUENCE</scope>
    <source>
        <strain evidence="6">CBS 6242</strain>
    </source>
</reference>
<evidence type="ECO:0000256" key="5">
    <source>
        <dbReference type="SAM" id="Phobius"/>
    </source>
</evidence>
<feature type="transmembrane region" description="Helical" evidence="5">
    <location>
        <begin position="131"/>
        <end position="151"/>
    </location>
</feature>
<comment type="caution">
    <text evidence="6">The sequence shown here is derived from an EMBL/GenBank/DDBJ whole genome shotgun (WGS) entry which is preliminary data.</text>
</comment>
<feature type="transmembrane region" description="Helical" evidence="5">
    <location>
        <begin position="163"/>
        <end position="183"/>
    </location>
</feature>
<sequence>MIENAAAENALGTVGSVLWTIQIIPQLVKSYRTKDVEGLSAMLMFVWAVSSPFLGVYAIVQDLSVPIILQPQSFGLLSSISVAQCMYYGQKRSKSVCVAFVLVFACMMAGFEVGMVYAVRAGMDNGVDWPVTLFGSISAALLAGALIPQYYEIYRLKEVKGISLIFMGADMAGGVFCTLSLAFRSKVDIIGTINYCCVVVLDLGVLILAMILNPRAKRKRLEAGLPANADDTIEIDDVRQVQISTTTSGLPKDGDRCDTLDSAGTTNVKDFSA</sequence>
<dbReference type="Gene3D" id="1.20.1280.290">
    <property type="match status" value="2"/>
</dbReference>
<dbReference type="PANTHER" id="PTHR16201">
    <property type="entry name" value="SEVEN TRANSMEMBRANE PROTEIN 1-RELATED"/>
    <property type="match status" value="1"/>
</dbReference>
<evidence type="ECO:0000313" key="7">
    <source>
        <dbReference type="Proteomes" id="UP000812966"/>
    </source>
</evidence>
<keyword evidence="2 5" id="KW-0812">Transmembrane</keyword>
<keyword evidence="7" id="KW-1185">Reference proteome</keyword>
<dbReference type="GO" id="GO:0016020">
    <property type="term" value="C:membrane"/>
    <property type="evidence" value="ECO:0007669"/>
    <property type="project" value="UniProtKB-SubCell"/>
</dbReference>
<dbReference type="Pfam" id="PF04193">
    <property type="entry name" value="PQ-loop"/>
    <property type="match status" value="2"/>
</dbReference>
<dbReference type="InterPro" id="IPR051415">
    <property type="entry name" value="LAAT-1"/>
</dbReference>
<organism evidence="6 7">
    <name type="scientific">Filobasidium floriforme</name>
    <dbReference type="NCBI Taxonomy" id="5210"/>
    <lineage>
        <taxon>Eukaryota</taxon>
        <taxon>Fungi</taxon>
        <taxon>Dikarya</taxon>
        <taxon>Basidiomycota</taxon>
        <taxon>Agaricomycotina</taxon>
        <taxon>Tremellomycetes</taxon>
        <taxon>Filobasidiales</taxon>
        <taxon>Filobasidiaceae</taxon>
        <taxon>Filobasidium</taxon>
    </lineage>
</organism>
<keyword evidence="4 5" id="KW-0472">Membrane</keyword>
<feature type="transmembrane region" description="Helical" evidence="5">
    <location>
        <begin position="72"/>
        <end position="89"/>
    </location>
</feature>
<name>A0A8K0JR45_9TREE</name>
<dbReference type="SMART" id="SM00679">
    <property type="entry name" value="CTNS"/>
    <property type="match status" value="2"/>
</dbReference>
<dbReference type="AlphaFoldDB" id="A0A8K0JR45"/>
<comment type="subcellular location">
    <subcellularLocation>
        <location evidence="1">Membrane</location>
        <topology evidence="1">Multi-pass membrane protein</topology>
    </subcellularLocation>
</comment>
<proteinExistence type="predicted"/>
<evidence type="ECO:0000256" key="3">
    <source>
        <dbReference type="ARBA" id="ARBA00022989"/>
    </source>
</evidence>
<keyword evidence="3 5" id="KW-1133">Transmembrane helix</keyword>
<evidence type="ECO:0000256" key="2">
    <source>
        <dbReference type="ARBA" id="ARBA00022692"/>
    </source>
</evidence>
<dbReference type="EMBL" id="JABELV010000007">
    <property type="protein sequence ID" value="KAG7571416.1"/>
    <property type="molecule type" value="Genomic_DNA"/>
</dbReference>
<accession>A0A8K0JR45</accession>
<feature type="transmembrane region" description="Helical" evidence="5">
    <location>
        <begin position="189"/>
        <end position="212"/>
    </location>
</feature>
<dbReference type="InterPro" id="IPR006603">
    <property type="entry name" value="PQ-loop_rpt"/>
</dbReference>
<evidence type="ECO:0000256" key="1">
    <source>
        <dbReference type="ARBA" id="ARBA00004141"/>
    </source>
</evidence>
<evidence type="ECO:0000256" key="4">
    <source>
        <dbReference type="ARBA" id="ARBA00023136"/>
    </source>
</evidence>
<feature type="transmembrane region" description="Helical" evidence="5">
    <location>
        <begin position="39"/>
        <end position="60"/>
    </location>
</feature>
<dbReference type="PANTHER" id="PTHR16201:SF37">
    <property type="entry name" value="PQ-LOOP REPEAT-CONTAINING PROTEIN"/>
    <property type="match status" value="1"/>
</dbReference>
<gene>
    <name evidence="6" type="ORF">FFLO_00599</name>
</gene>
<dbReference type="Proteomes" id="UP000812966">
    <property type="component" value="Unassembled WGS sequence"/>
</dbReference>
<evidence type="ECO:0000313" key="6">
    <source>
        <dbReference type="EMBL" id="KAG7571416.1"/>
    </source>
</evidence>